<dbReference type="InterPro" id="IPR053212">
    <property type="entry name" value="DHP_3-monooxygenase"/>
</dbReference>
<dbReference type="OrthoDB" id="16820at2759"/>
<evidence type="ECO:0000259" key="1">
    <source>
        <dbReference type="Pfam" id="PF22607"/>
    </source>
</evidence>
<evidence type="ECO:0000313" key="3">
    <source>
        <dbReference type="Proteomes" id="UP000800094"/>
    </source>
</evidence>
<dbReference type="Gene3D" id="3.30.9.60">
    <property type="match status" value="1"/>
</dbReference>
<accession>A0A6A6IBV4</accession>
<dbReference type="Gene3D" id="3.50.50.60">
    <property type="entry name" value="FAD/NAD(P)-binding domain"/>
    <property type="match status" value="1"/>
</dbReference>
<dbReference type="GeneID" id="54582481"/>
<dbReference type="PANTHER" id="PTHR47469">
    <property type="entry name" value="MONOOXYGENASE-LIKE"/>
    <property type="match status" value="1"/>
</dbReference>
<dbReference type="SUPFAM" id="SSF54373">
    <property type="entry name" value="FAD-linked reductases, C-terminal domain"/>
    <property type="match status" value="1"/>
</dbReference>
<organism evidence="2 3">
    <name type="scientific">Trematosphaeria pertusa</name>
    <dbReference type="NCBI Taxonomy" id="390896"/>
    <lineage>
        <taxon>Eukaryota</taxon>
        <taxon>Fungi</taxon>
        <taxon>Dikarya</taxon>
        <taxon>Ascomycota</taxon>
        <taxon>Pezizomycotina</taxon>
        <taxon>Dothideomycetes</taxon>
        <taxon>Pleosporomycetidae</taxon>
        <taxon>Pleosporales</taxon>
        <taxon>Massarineae</taxon>
        <taxon>Trematosphaeriaceae</taxon>
        <taxon>Trematosphaeria</taxon>
    </lineage>
</organism>
<protein>
    <submittedName>
        <fullName evidence="2">FAD/NAD(P)-binding domain-containing protein</fullName>
    </submittedName>
</protein>
<gene>
    <name evidence="2" type="ORF">BU26DRAFT_519823</name>
</gene>
<dbReference type="AlphaFoldDB" id="A0A6A6IBV4"/>
<proteinExistence type="predicted"/>
<dbReference type="PRINTS" id="PR00420">
    <property type="entry name" value="RNGMNOXGNASE"/>
</dbReference>
<name>A0A6A6IBV4_9PLEO</name>
<evidence type="ECO:0000313" key="2">
    <source>
        <dbReference type="EMBL" id="KAF2248054.1"/>
    </source>
</evidence>
<dbReference type="Proteomes" id="UP000800094">
    <property type="component" value="Unassembled WGS sequence"/>
</dbReference>
<dbReference type="InterPro" id="IPR036188">
    <property type="entry name" value="FAD/NAD-bd_sf"/>
</dbReference>
<reference evidence="2" key="1">
    <citation type="journal article" date="2020" name="Stud. Mycol.">
        <title>101 Dothideomycetes genomes: a test case for predicting lifestyles and emergence of pathogens.</title>
        <authorList>
            <person name="Haridas S."/>
            <person name="Albert R."/>
            <person name="Binder M."/>
            <person name="Bloem J."/>
            <person name="Labutti K."/>
            <person name="Salamov A."/>
            <person name="Andreopoulos B."/>
            <person name="Baker S."/>
            <person name="Barry K."/>
            <person name="Bills G."/>
            <person name="Bluhm B."/>
            <person name="Cannon C."/>
            <person name="Castanera R."/>
            <person name="Culley D."/>
            <person name="Daum C."/>
            <person name="Ezra D."/>
            <person name="Gonzalez J."/>
            <person name="Henrissat B."/>
            <person name="Kuo A."/>
            <person name="Liang C."/>
            <person name="Lipzen A."/>
            <person name="Lutzoni F."/>
            <person name="Magnuson J."/>
            <person name="Mondo S."/>
            <person name="Nolan M."/>
            <person name="Ohm R."/>
            <person name="Pangilinan J."/>
            <person name="Park H.-J."/>
            <person name="Ramirez L."/>
            <person name="Alfaro M."/>
            <person name="Sun H."/>
            <person name="Tritt A."/>
            <person name="Yoshinaga Y."/>
            <person name="Zwiers L.-H."/>
            <person name="Turgeon B."/>
            <person name="Goodwin S."/>
            <person name="Spatafora J."/>
            <person name="Crous P."/>
            <person name="Grigoriev I."/>
        </authorList>
    </citation>
    <scope>NUCLEOTIDE SEQUENCE</scope>
    <source>
        <strain evidence="2">CBS 122368</strain>
    </source>
</reference>
<feature type="domain" description="2,6-dihydroxypyridine 3-monooxygenase substrate binding" evidence="1">
    <location>
        <begin position="188"/>
        <end position="317"/>
    </location>
</feature>
<sequence length="419" mass="46945">MVKEAIIIGGSNAGLMHGIMLKHHGYTVTILEQQEASTARQGFDAGIHMGPDVQSFLKEHDRVRRDFTVTCTPSVKYNVHGRPKLERGQTLVMTSWGLLWTILRANFEWYRSEIVPVAPRAGETDGVVEYRNGARVVDVRDVGDRVEVRFEDVRAQTGHSISADLVIVADGSGSSMRSVLMPGVTRQYAGYMCWRGTVKERLIDDETNKLYAEHVKTQLMKRNYIIMYTIPTDEGDLAPGERLHNWVWYQNLPDDSAEMDEIFTDINGKKHLGTVPRGLVRPEAWEKVKERASSALPEGLASIIHKTPAPFVTKIFDVASPKALFFGGKLFLVGDAQITLRPNAGMSTQHAAYDCNMLEQVVKGEMSPEEWERAVLRYGAAQRRYAILLSSFGLQSKLTAVWNLTCWLLLLLGQRLGLA</sequence>
<dbReference type="Pfam" id="PF22607">
    <property type="entry name" value="FAD_binding-like"/>
    <property type="match status" value="1"/>
</dbReference>
<dbReference type="InterPro" id="IPR054707">
    <property type="entry name" value="DhpH_subs-bd"/>
</dbReference>
<dbReference type="PANTHER" id="PTHR47469:SF2">
    <property type="entry name" value="OS06G0597600 PROTEIN"/>
    <property type="match status" value="1"/>
</dbReference>
<dbReference type="RefSeq" id="XP_033683058.1">
    <property type="nucleotide sequence ID" value="XM_033829151.1"/>
</dbReference>
<dbReference type="EMBL" id="ML987196">
    <property type="protein sequence ID" value="KAF2248054.1"/>
    <property type="molecule type" value="Genomic_DNA"/>
</dbReference>
<dbReference type="SUPFAM" id="SSF51905">
    <property type="entry name" value="FAD/NAD(P)-binding domain"/>
    <property type="match status" value="1"/>
</dbReference>
<keyword evidence="3" id="KW-1185">Reference proteome</keyword>